<accession>A0ACD0NM92</accession>
<dbReference type="Proteomes" id="UP000245626">
    <property type="component" value="Unassembled WGS sequence"/>
</dbReference>
<name>A0ACD0NM92_9BASI</name>
<protein>
    <submittedName>
        <fullName evidence="1">FAD/NAD(P)-binding domain-containing protein</fullName>
    </submittedName>
</protein>
<gene>
    <name evidence="1" type="ORF">IE53DRAFT_336301</name>
</gene>
<evidence type="ECO:0000313" key="2">
    <source>
        <dbReference type="Proteomes" id="UP000245626"/>
    </source>
</evidence>
<proteinExistence type="predicted"/>
<sequence>MHFIICGGGIAGLAAACALRHRDHQITILERNGTMGEIGAAIQMKPNASRWLPLLGVPLESLKGVDVRRVVQYTTKGQVMMSQPIHSEAMFGSRWILVHRSDLHSELLKSATTRGEEEGGSSPPAKVETGVKVIQVDPELGIVRSEDGRQWQGDVVIGADGIRSKVRSSILDSPVPEPTPAMQAAYRALVPTSSIRTHLPQLAEELCDPAKAGMVVWLGEDRRIVTYPCRDLEYINIVAIIPDPSLVPEAHLRPSSFSELQADFQGFPETVVKMLGLVETISIWQLRDLDCLPKWTKGKSVLIGDASHAMLPHMGQGGSTAIEDAAALRYIFSSPSSPPLPKSVETLISDFEKLRLERIHKIQEYSRVQGQPRPVESKGHTMNALQFSKFAFGHPGFDLN</sequence>
<evidence type="ECO:0000313" key="1">
    <source>
        <dbReference type="EMBL" id="PWN46895.1"/>
    </source>
</evidence>
<keyword evidence="2" id="KW-1185">Reference proteome</keyword>
<dbReference type="EMBL" id="KZ820647">
    <property type="protein sequence ID" value="PWN46895.1"/>
    <property type="molecule type" value="Genomic_DNA"/>
</dbReference>
<organism evidence="1 2">
    <name type="scientific">Violaceomyces palustris</name>
    <dbReference type="NCBI Taxonomy" id="1673888"/>
    <lineage>
        <taxon>Eukaryota</taxon>
        <taxon>Fungi</taxon>
        <taxon>Dikarya</taxon>
        <taxon>Basidiomycota</taxon>
        <taxon>Ustilaginomycotina</taxon>
        <taxon>Ustilaginomycetes</taxon>
        <taxon>Violaceomycetales</taxon>
        <taxon>Violaceomycetaceae</taxon>
        <taxon>Violaceomyces</taxon>
    </lineage>
</organism>
<reference evidence="1 2" key="1">
    <citation type="journal article" date="2018" name="Mol. Biol. Evol.">
        <title>Broad Genomic Sampling Reveals a Smut Pathogenic Ancestry of the Fungal Clade Ustilaginomycotina.</title>
        <authorList>
            <person name="Kijpornyongpan T."/>
            <person name="Mondo S.J."/>
            <person name="Barry K."/>
            <person name="Sandor L."/>
            <person name="Lee J."/>
            <person name="Lipzen A."/>
            <person name="Pangilinan J."/>
            <person name="LaButti K."/>
            <person name="Hainaut M."/>
            <person name="Henrissat B."/>
            <person name="Grigoriev I.V."/>
            <person name="Spatafora J.W."/>
            <person name="Aime M.C."/>
        </authorList>
    </citation>
    <scope>NUCLEOTIDE SEQUENCE [LARGE SCALE GENOMIC DNA]</scope>
    <source>
        <strain evidence="1 2">SA 807</strain>
    </source>
</reference>